<dbReference type="PANTHER" id="PTHR43244">
    <property type="match status" value="1"/>
</dbReference>
<evidence type="ECO:0000256" key="1">
    <source>
        <dbReference type="ARBA" id="ARBA00023002"/>
    </source>
</evidence>
<sequence length="218" mass="22721">MGVSLQGAEPAANLPGLARCAEDGGADTLWLASHLFQRDPVVQTVMALSATQRITGALMSISPYVMHPVQVAMAAASLNEHFPGRICLCLGAGAPGDLDAAGVPRPKPVATLAESLEIAKSLLSGDVINHQGQQFRVTGRSLEVGPQVVPIVLAATGPRMLQLAGRHADGVLLSAATSVEFVRWSLGQVSASAETRNVHRIGLVFASVDNDEGKAYKK</sequence>
<dbReference type="Gene3D" id="3.20.20.30">
    <property type="entry name" value="Luciferase-like domain"/>
    <property type="match status" value="1"/>
</dbReference>
<dbReference type="SUPFAM" id="SSF51679">
    <property type="entry name" value="Bacterial luciferase-like"/>
    <property type="match status" value="1"/>
</dbReference>
<keyword evidence="1" id="KW-0560">Oxidoreductase</keyword>
<dbReference type="InterPro" id="IPR050564">
    <property type="entry name" value="F420-G6PD/mer"/>
</dbReference>
<gene>
    <name evidence="3" type="ORF">METZ01_LOCUS171277</name>
</gene>
<organism evidence="3">
    <name type="scientific">marine metagenome</name>
    <dbReference type="NCBI Taxonomy" id="408172"/>
    <lineage>
        <taxon>unclassified sequences</taxon>
        <taxon>metagenomes</taxon>
        <taxon>ecological metagenomes</taxon>
    </lineage>
</organism>
<name>A0A382BZD0_9ZZZZ</name>
<dbReference type="PANTHER" id="PTHR43244:SF1">
    <property type="entry name" value="5,10-METHYLENETETRAHYDROMETHANOPTERIN REDUCTASE"/>
    <property type="match status" value="1"/>
</dbReference>
<dbReference type="AlphaFoldDB" id="A0A382BZD0"/>
<dbReference type="Pfam" id="PF00296">
    <property type="entry name" value="Bac_luciferase"/>
    <property type="match status" value="1"/>
</dbReference>
<feature type="domain" description="Luciferase-like" evidence="2">
    <location>
        <begin position="7"/>
        <end position="215"/>
    </location>
</feature>
<reference evidence="3" key="1">
    <citation type="submission" date="2018-05" db="EMBL/GenBank/DDBJ databases">
        <authorList>
            <person name="Lanie J.A."/>
            <person name="Ng W.-L."/>
            <person name="Kazmierczak K.M."/>
            <person name="Andrzejewski T.M."/>
            <person name="Davidsen T.M."/>
            <person name="Wayne K.J."/>
            <person name="Tettelin H."/>
            <person name="Glass J.I."/>
            <person name="Rusch D."/>
            <person name="Podicherti R."/>
            <person name="Tsui H.-C.T."/>
            <person name="Winkler M.E."/>
        </authorList>
    </citation>
    <scope>NUCLEOTIDE SEQUENCE</scope>
</reference>
<dbReference type="EMBL" id="UINC01031803">
    <property type="protein sequence ID" value="SVB18423.1"/>
    <property type="molecule type" value="Genomic_DNA"/>
</dbReference>
<feature type="non-terminal residue" evidence="3">
    <location>
        <position position="218"/>
    </location>
</feature>
<protein>
    <recommendedName>
        <fullName evidence="2">Luciferase-like domain-containing protein</fullName>
    </recommendedName>
</protein>
<evidence type="ECO:0000259" key="2">
    <source>
        <dbReference type="Pfam" id="PF00296"/>
    </source>
</evidence>
<evidence type="ECO:0000313" key="3">
    <source>
        <dbReference type="EMBL" id="SVB18423.1"/>
    </source>
</evidence>
<dbReference type="CDD" id="cd01097">
    <property type="entry name" value="Tetrahydromethanopterin_reductase"/>
    <property type="match status" value="1"/>
</dbReference>
<proteinExistence type="predicted"/>
<dbReference type="InterPro" id="IPR036661">
    <property type="entry name" value="Luciferase-like_sf"/>
</dbReference>
<dbReference type="GO" id="GO:0016705">
    <property type="term" value="F:oxidoreductase activity, acting on paired donors, with incorporation or reduction of molecular oxygen"/>
    <property type="evidence" value="ECO:0007669"/>
    <property type="project" value="InterPro"/>
</dbReference>
<accession>A0A382BZD0</accession>
<dbReference type="InterPro" id="IPR011251">
    <property type="entry name" value="Luciferase-like_dom"/>
</dbReference>